<dbReference type="EMBL" id="JACGCM010002693">
    <property type="protein sequence ID" value="KAF6136509.1"/>
    <property type="molecule type" value="Genomic_DNA"/>
</dbReference>
<dbReference type="AlphaFoldDB" id="A0A7J7L1Q5"/>
<evidence type="ECO:0000313" key="1">
    <source>
        <dbReference type="EMBL" id="KAF6136509.1"/>
    </source>
</evidence>
<comment type="caution">
    <text evidence="1">The sequence shown here is derived from an EMBL/GenBank/DDBJ whole genome shotgun (WGS) entry which is preliminary data.</text>
</comment>
<protein>
    <submittedName>
        <fullName evidence="1">Uncharacterized protein</fullName>
    </submittedName>
</protein>
<dbReference type="Proteomes" id="UP000541444">
    <property type="component" value="Unassembled WGS sequence"/>
</dbReference>
<reference evidence="1 2" key="1">
    <citation type="journal article" date="2020" name="IScience">
        <title>Genome Sequencing of the Endangered Kingdonia uniflora (Circaeasteraceae, Ranunculales) Reveals Potential Mechanisms of Evolutionary Specialization.</title>
        <authorList>
            <person name="Sun Y."/>
            <person name="Deng T."/>
            <person name="Zhang A."/>
            <person name="Moore M.J."/>
            <person name="Landis J.B."/>
            <person name="Lin N."/>
            <person name="Zhang H."/>
            <person name="Zhang X."/>
            <person name="Huang J."/>
            <person name="Zhang X."/>
            <person name="Sun H."/>
            <person name="Wang H."/>
        </authorList>
    </citation>
    <scope>NUCLEOTIDE SEQUENCE [LARGE SCALE GENOMIC DNA]</scope>
    <source>
        <strain evidence="1">TB1705</strain>
        <tissue evidence="1">Leaf</tissue>
    </source>
</reference>
<gene>
    <name evidence="1" type="ORF">GIB67_035068</name>
</gene>
<keyword evidence="2" id="KW-1185">Reference proteome</keyword>
<proteinExistence type="predicted"/>
<organism evidence="1 2">
    <name type="scientific">Kingdonia uniflora</name>
    <dbReference type="NCBI Taxonomy" id="39325"/>
    <lineage>
        <taxon>Eukaryota</taxon>
        <taxon>Viridiplantae</taxon>
        <taxon>Streptophyta</taxon>
        <taxon>Embryophyta</taxon>
        <taxon>Tracheophyta</taxon>
        <taxon>Spermatophyta</taxon>
        <taxon>Magnoliopsida</taxon>
        <taxon>Ranunculales</taxon>
        <taxon>Circaeasteraceae</taxon>
        <taxon>Kingdonia</taxon>
    </lineage>
</organism>
<accession>A0A7J7L1Q5</accession>
<evidence type="ECO:0000313" key="2">
    <source>
        <dbReference type="Proteomes" id="UP000541444"/>
    </source>
</evidence>
<sequence length="127" mass="15023">MQVRYEAYWLVRKSSPLTIIYLQALLWMLSAADRSSGRIKYSPRKSRRGWRQSEGTSRSVCMAGIWFKVMLSLSGISIWMMQSLSPMIPAINARASECLFLPRWICSRLALRNLFSHYFRYPYFIRR</sequence>
<name>A0A7J7L1Q5_9MAGN</name>